<evidence type="ECO:0000259" key="9">
    <source>
        <dbReference type="PROSITE" id="PS50003"/>
    </source>
</evidence>
<dbReference type="GO" id="GO:0035556">
    <property type="term" value="P:intracellular signal transduction"/>
    <property type="evidence" value="ECO:0007669"/>
    <property type="project" value="InterPro"/>
</dbReference>
<evidence type="ECO:0000256" key="7">
    <source>
        <dbReference type="PIRNR" id="PIRNR009376"/>
    </source>
</evidence>
<dbReference type="Pfam" id="PF00787">
    <property type="entry name" value="PX"/>
    <property type="match status" value="1"/>
</dbReference>
<dbReference type="SUPFAM" id="SSF50729">
    <property type="entry name" value="PH domain-like"/>
    <property type="match status" value="1"/>
</dbReference>
<accession>K5UQ58</accession>
<dbReference type="PROSITE" id="PS50195">
    <property type="entry name" value="PX"/>
    <property type="match status" value="1"/>
</dbReference>
<feature type="region of interest" description="Disordered" evidence="8">
    <location>
        <begin position="974"/>
        <end position="1000"/>
    </location>
</feature>
<dbReference type="KEGG" id="pco:PHACADRAFT_102355"/>
<dbReference type="Proteomes" id="UP000008370">
    <property type="component" value="Unassembled WGS sequence"/>
</dbReference>
<evidence type="ECO:0000256" key="4">
    <source>
        <dbReference type="ARBA" id="ARBA00022801"/>
    </source>
</evidence>
<dbReference type="InterPro" id="IPR001736">
    <property type="entry name" value="PLipase_D/transphosphatidylase"/>
</dbReference>
<feature type="region of interest" description="Disordered" evidence="8">
    <location>
        <begin position="1215"/>
        <end position="1307"/>
    </location>
</feature>
<feature type="domain" description="PLD phosphodiesterase" evidence="10">
    <location>
        <begin position="504"/>
        <end position="531"/>
    </location>
</feature>
<comment type="catalytic activity">
    <reaction evidence="1 7">
        <text>a 1,2-diacyl-sn-glycero-3-phosphocholine + H2O = a 1,2-diacyl-sn-glycero-3-phosphate + choline + H(+)</text>
        <dbReference type="Rhea" id="RHEA:14445"/>
        <dbReference type="ChEBI" id="CHEBI:15354"/>
        <dbReference type="ChEBI" id="CHEBI:15377"/>
        <dbReference type="ChEBI" id="CHEBI:15378"/>
        <dbReference type="ChEBI" id="CHEBI:57643"/>
        <dbReference type="ChEBI" id="CHEBI:58608"/>
        <dbReference type="EC" id="3.1.4.4"/>
    </reaction>
</comment>
<feature type="compositionally biased region" description="Basic and acidic residues" evidence="8">
    <location>
        <begin position="288"/>
        <end position="300"/>
    </location>
</feature>
<comment type="similarity">
    <text evidence="2 7">Belongs to the phospholipase D family.</text>
</comment>
<dbReference type="EMBL" id="JH930476">
    <property type="protein sequence ID" value="EKM51956.1"/>
    <property type="molecule type" value="Genomic_DNA"/>
</dbReference>
<feature type="compositionally biased region" description="Low complexity" evidence="8">
    <location>
        <begin position="1036"/>
        <end position="1052"/>
    </location>
</feature>
<dbReference type="InterPro" id="IPR016555">
    <property type="entry name" value="PLipase_D_euk"/>
</dbReference>
<evidence type="ECO:0000256" key="1">
    <source>
        <dbReference type="ARBA" id="ARBA00000798"/>
    </source>
</evidence>
<dbReference type="PROSITE" id="PS50003">
    <property type="entry name" value="PH_DOMAIN"/>
    <property type="match status" value="1"/>
</dbReference>
<dbReference type="FunFam" id="3.30.870.10:FF:000011">
    <property type="entry name" value="Phospholipase"/>
    <property type="match status" value="1"/>
</dbReference>
<gene>
    <name evidence="12" type="ORF">PHACADRAFT_102355</name>
</gene>
<reference evidence="12 13" key="1">
    <citation type="journal article" date="2012" name="BMC Genomics">
        <title>Comparative genomics of the white-rot fungi, Phanerochaete carnosa and P. chrysosporium, to elucidate the genetic basis of the distinct wood types they colonize.</title>
        <authorList>
            <person name="Suzuki H."/>
            <person name="MacDonald J."/>
            <person name="Syed K."/>
            <person name="Salamov A."/>
            <person name="Hori C."/>
            <person name="Aerts A."/>
            <person name="Henrissat B."/>
            <person name="Wiebenga A."/>
            <person name="vanKuyk P.A."/>
            <person name="Barry K."/>
            <person name="Lindquist E."/>
            <person name="LaButti K."/>
            <person name="Lapidus A."/>
            <person name="Lucas S."/>
            <person name="Coutinho P."/>
            <person name="Gong Y."/>
            <person name="Samejima M."/>
            <person name="Mahadevan R."/>
            <person name="Abou-Zaid M."/>
            <person name="de Vries R.P."/>
            <person name="Igarashi K."/>
            <person name="Yadav J.S."/>
            <person name="Grigoriev I.V."/>
            <person name="Master E.R."/>
        </authorList>
    </citation>
    <scope>NUCLEOTIDE SEQUENCE [LARGE SCALE GENOMIC DNA]</scope>
    <source>
        <strain evidence="12 13">HHB-10118-sp</strain>
    </source>
</reference>
<dbReference type="SUPFAM" id="SSF64268">
    <property type="entry name" value="PX domain"/>
    <property type="match status" value="1"/>
</dbReference>
<dbReference type="EC" id="3.1.4.4" evidence="7"/>
<feature type="compositionally biased region" description="Basic and acidic residues" evidence="8">
    <location>
        <begin position="1249"/>
        <end position="1267"/>
    </location>
</feature>
<dbReference type="SMART" id="SM00155">
    <property type="entry name" value="PLDc"/>
    <property type="match status" value="2"/>
</dbReference>
<keyword evidence="6" id="KW-0443">Lipid metabolism</keyword>
<dbReference type="PANTHER" id="PTHR18896:SF76">
    <property type="entry name" value="PHOSPHOLIPASE"/>
    <property type="match status" value="1"/>
</dbReference>
<dbReference type="InterPro" id="IPR001683">
    <property type="entry name" value="PX_dom"/>
</dbReference>
<organism evidence="12 13">
    <name type="scientific">Phanerochaete carnosa (strain HHB-10118-sp)</name>
    <name type="common">White-rot fungus</name>
    <name type="synonym">Peniophora carnosa</name>
    <dbReference type="NCBI Taxonomy" id="650164"/>
    <lineage>
        <taxon>Eukaryota</taxon>
        <taxon>Fungi</taxon>
        <taxon>Dikarya</taxon>
        <taxon>Basidiomycota</taxon>
        <taxon>Agaricomycotina</taxon>
        <taxon>Agaricomycetes</taxon>
        <taxon>Polyporales</taxon>
        <taxon>Phanerochaetaceae</taxon>
        <taxon>Phanerochaete</taxon>
    </lineage>
</organism>
<feature type="domain" description="PH" evidence="9">
    <location>
        <begin position="213"/>
        <end position="376"/>
    </location>
</feature>
<feature type="domain" description="PLD phosphodiesterase" evidence="10">
    <location>
        <begin position="800"/>
        <end position="827"/>
    </location>
</feature>
<dbReference type="GO" id="GO:0004630">
    <property type="term" value="F:phospholipase D activity"/>
    <property type="evidence" value="ECO:0007669"/>
    <property type="project" value="UniProtKB-UniRule"/>
</dbReference>
<feature type="compositionally biased region" description="Basic and acidic residues" evidence="8">
    <location>
        <begin position="1104"/>
        <end position="1118"/>
    </location>
</feature>
<dbReference type="SMART" id="SM00233">
    <property type="entry name" value="PH"/>
    <property type="match status" value="1"/>
</dbReference>
<dbReference type="CDD" id="cd09138">
    <property type="entry name" value="PLDc_vPLD1_2_yPLD_like_1"/>
    <property type="match status" value="1"/>
</dbReference>
<dbReference type="PANTHER" id="PTHR18896">
    <property type="entry name" value="PHOSPHOLIPASE D"/>
    <property type="match status" value="1"/>
</dbReference>
<feature type="compositionally biased region" description="Basic and acidic residues" evidence="8">
    <location>
        <begin position="974"/>
        <end position="991"/>
    </location>
</feature>
<dbReference type="PIRSF" id="PIRSF009376">
    <property type="entry name" value="Phospholipase_D_euk"/>
    <property type="match status" value="1"/>
</dbReference>
<evidence type="ECO:0000256" key="6">
    <source>
        <dbReference type="ARBA" id="ARBA00023098"/>
    </source>
</evidence>
<dbReference type="HOGENOM" id="CLU_000690_3_2_1"/>
<dbReference type="OrthoDB" id="14911at2759"/>
<sequence>MKWTRLRSFLPYIAAQGREQTPGSSAVVPQSVNITDELIAGGLSALLLRLYFERDEKGLRRVPILFQRLRIRVSDSLHPLHGHKAVFRIECEYANGAARWVVYRQLREFFSLHTHYTLSNAYNRYVETLPDFPRAGLPYFNFLKERGSEFTRADFARMQREALENYLIGLMRAVMFHPTSNRLAAFLEISALSTALAQSGGAQYKAGFLQIEAVTNKGPFGKRGTSWKDKKKQRWCAVRESYLVVVEEMGELTVHDVFMIDTDFMIERPKRYYRQGLNLLTHPEATTEEEKADKPEKHETASITPILDPSTNTNPLLGPDEHNDKNPSAAKDKKKQHADVSKHTFYIENSQMRLKLFARNERQMLQWIAALERVARESHYTGKNRFDSFAPIRLNVAAQWLVDGRDYFWNLSRAILLAKESIYIHDWWLSPELQLRRPNMEKYRLDNLLERKAKEGVKIYVILYQEVSSRTTPTDSNYAKQKLSSLHPNIMVQRSPSHFQTGTFYWAHHEKMCVIDQAIAFMGGLDACFGRWDTPQHVLVDDPETGDSADIIWPGKDYSNPRVTDFHTLSKPFDDMYERSKVPRMPWHDVSMQIVGQPARDLARHFVQRWNYLLRIKNHTRPMPSLLPPSEFKPGELNTLGLTGTCELQICRSAGVWSLGTPDRIEFSIQNAYLKAIQMSEHFIYIENQFFITSTVVNEVKIENKIGDALVHRIIRAHKQHTPFKVCIVIPLLPGFTFPVDHSDASAIRIILECQNRTICRGPNSIFARLRKEGIDPDDYISFFSLRNWAKLRGDVLTTEQVYIHGKVLIVDDRLAIIGSANINERSMRGDRDSEIAAVIRDTDMIECTMAGKPFKVGRFAHSLRVRLMREHLGVDVDAMYEEDLMAASPVKAPHEIEEWDPEVEQERGKDHGVTHIGHGQRRSGLKSLARDTIDAAEQAIHGTGDVEAKDAAMLLRKTGLKTKGLDTMASDKTLEEERQTFTREGEKEHGFTSSVVPTLEEKLVMEQIKEEEEAPKLNQNGTADPSHGGERQDGGAKAQDGGAKAQNGDAAPKQNGDAKNATNGDASDRQGTEANGTLRLDPHDGPPAAHAGDQLYGAPANSDPKRDDRVPGVRSDGDDTEDEEKAPGARKTIRKNLSAKLSSSKQWILPTPAPHVDPHGFEDPISDAFWKKIWLGCAVHNTEIYRKVFHAIPDDIVTTWKQYKEFIVHHERLNRPARDQSGPEPVGRVPSETGDSLGPGAAAVDSTAVHEESGTTKSRDYGDGKDPGAPITPTSADPPAQDKGDKANRTRKASRSPEPFDQAEREEMERLLQELRGHLVIYPNRFLEGEDIANNFLFNADRLMPLPIYD</sequence>
<dbReference type="STRING" id="650164.K5UQ58"/>
<proteinExistence type="inferred from homology"/>
<evidence type="ECO:0000256" key="3">
    <source>
        <dbReference type="ARBA" id="ARBA00022737"/>
    </source>
</evidence>
<dbReference type="PROSITE" id="PS50035">
    <property type="entry name" value="PLD"/>
    <property type="match status" value="2"/>
</dbReference>
<evidence type="ECO:0000256" key="5">
    <source>
        <dbReference type="ARBA" id="ARBA00022963"/>
    </source>
</evidence>
<evidence type="ECO:0000259" key="10">
    <source>
        <dbReference type="PROSITE" id="PS50035"/>
    </source>
</evidence>
<evidence type="ECO:0000256" key="2">
    <source>
        <dbReference type="ARBA" id="ARBA00008664"/>
    </source>
</evidence>
<dbReference type="Gene3D" id="3.30.1520.10">
    <property type="entry name" value="Phox-like domain"/>
    <property type="match status" value="1"/>
</dbReference>
<dbReference type="InParanoid" id="K5UQ58"/>
<keyword evidence="5 7" id="KW-0442">Lipid degradation</keyword>
<keyword evidence="4 7" id="KW-0378">Hydrolase</keyword>
<evidence type="ECO:0000256" key="8">
    <source>
        <dbReference type="SAM" id="MobiDB-lite"/>
    </source>
</evidence>
<feature type="domain" description="PX" evidence="11">
    <location>
        <begin position="65"/>
        <end position="193"/>
    </location>
</feature>
<dbReference type="GO" id="GO:0006654">
    <property type="term" value="P:phosphatidic acid biosynthetic process"/>
    <property type="evidence" value="ECO:0007669"/>
    <property type="project" value="InterPro"/>
</dbReference>
<dbReference type="GeneID" id="18907218"/>
<dbReference type="InterPro" id="IPR015679">
    <property type="entry name" value="PLipase_D_fam"/>
</dbReference>
<dbReference type="SUPFAM" id="SSF56024">
    <property type="entry name" value="Phospholipase D/nuclease"/>
    <property type="match status" value="2"/>
</dbReference>
<evidence type="ECO:0000313" key="12">
    <source>
        <dbReference type="EMBL" id="EKM51956.1"/>
    </source>
</evidence>
<dbReference type="InterPro" id="IPR025202">
    <property type="entry name" value="PLD-like_dom"/>
</dbReference>
<dbReference type="GO" id="GO:0009395">
    <property type="term" value="P:phospholipid catabolic process"/>
    <property type="evidence" value="ECO:0007669"/>
    <property type="project" value="TreeGrafter"/>
</dbReference>
<dbReference type="Gene3D" id="3.30.870.10">
    <property type="entry name" value="Endonuclease Chain A"/>
    <property type="match status" value="2"/>
</dbReference>
<dbReference type="GO" id="GO:0035091">
    <property type="term" value="F:phosphatidylinositol binding"/>
    <property type="evidence" value="ECO:0007669"/>
    <property type="project" value="InterPro"/>
</dbReference>
<dbReference type="FunCoup" id="K5UQ58">
    <property type="interactions" value="427"/>
</dbReference>
<dbReference type="SMART" id="SM00312">
    <property type="entry name" value="PX"/>
    <property type="match status" value="1"/>
</dbReference>
<feature type="region of interest" description="Disordered" evidence="8">
    <location>
        <begin position="283"/>
        <end position="337"/>
    </location>
</feature>
<dbReference type="Pfam" id="PF13091">
    <property type="entry name" value="PLDc_2"/>
    <property type="match status" value="1"/>
</dbReference>
<protein>
    <recommendedName>
        <fullName evidence="7">Phospholipase</fullName>
        <ecNumber evidence="7">3.1.4.4</ecNumber>
    </recommendedName>
</protein>
<keyword evidence="3" id="KW-0677">Repeat</keyword>
<dbReference type="RefSeq" id="XP_007399748.1">
    <property type="nucleotide sequence ID" value="XM_007399686.1"/>
</dbReference>
<name>K5UQ58_PHACS</name>
<dbReference type="CDD" id="cd09141">
    <property type="entry name" value="PLDc_vPLD1_2_yPLD_like_2"/>
    <property type="match status" value="1"/>
</dbReference>
<evidence type="ECO:0000313" key="13">
    <source>
        <dbReference type="Proteomes" id="UP000008370"/>
    </source>
</evidence>
<dbReference type="InterPro" id="IPR001849">
    <property type="entry name" value="PH_domain"/>
</dbReference>
<evidence type="ECO:0000259" key="11">
    <source>
        <dbReference type="PROSITE" id="PS50195"/>
    </source>
</evidence>
<feature type="region of interest" description="Disordered" evidence="8">
    <location>
        <begin position="1012"/>
        <end position="1132"/>
    </location>
</feature>
<dbReference type="InterPro" id="IPR036871">
    <property type="entry name" value="PX_dom_sf"/>
</dbReference>
<keyword evidence="13" id="KW-1185">Reference proteome</keyword>